<evidence type="ECO:0000313" key="2">
    <source>
        <dbReference type="EMBL" id="RHZ74201.1"/>
    </source>
</evidence>
<dbReference type="InterPro" id="IPR000719">
    <property type="entry name" value="Prot_kinase_dom"/>
</dbReference>
<dbReference type="GO" id="GO:0005524">
    <property type="term" value="F:ATP binding"/>
    <property type="evidence" value="ECO:0007669"/>
    <property type="project" value="InterPro"/>
</dbReference>
<accession>A0A397IE72</accession>
<dbReference type="InterPro" id="IPR053215">
    <property type="entry name" value="TKL_Ser/Thr_kinase"/>
</dbReference>
<keyword evidence="3" id="KW-1185">Reference proteome</keyword>
<dbReference type="GO" id="GO:0004672">
    <property type="term" value="F:protein kinase activity"/>
    <property type="evidence" value="ECO:0007669"/>
    <property type="project" value="InterPro"/>
</dbReference>
<dbReference type="PROSITE" id="PS50011">
    <property type="entry name" value="PROTEIN_KINASE_DOM"/>
    <property type="match status" value="1"/>
</dbReference>
<dbReference type="PANTHER" id="PTHR45756">
    <property type="entry name" value="PALMITOYLTRANSFERASE"/>
    <property type="match status" value="1"/>
</dbReference>
<dbReference type="InterPro" id="IPR001245">
    <property type="entry name" value="Ser-Thr/Tyr_kinase_cat_dom"/>
</dbReference>
<organism evidence="2 3">
    <name type="scientific">Diversispora epigaea</name>
    <dbReference type="NCBI Taxonomy" id="1348612"/>
    <lineage>
        <taxon>Eukaryota</taxon>
        <taxon>Fungi</taxon>
        <taxon>Fungi incertae sedis</taxon>
        <taxon>Mucoromycota</taxon>
        <taxon>Glomeromycotina</taxon>
        <taxon>Glomeromycetes</taxon>
        <taxon>Diversisporales</taxon>
        <taxon>Diversisporaceae</taxon>
        <taxon>Diversispora</taxon>
    </lineage>
</organism>
<dbReference type="OrthoDB" id="6718656at2759"/>
<dbReference type="SUPFAM" id="SSF56112">
    <property type="entry name" value="Protein kinase-like (PK-like)"/>
    <property type="match status" value="1"/>
</dbReference>
<sequence>MLETHKNQKAKIPVLCGEEYTKAADIYSFGIVAYEIVTGLPPYPDLPHDIELARQICNGKRPEIPFHIPKSITRMIVKCWDAQITYRPTFKETHPEAIYTSQLLNFPNLSNPVTEPNFKNELEELNKHYTATKQLLYNIYGYEGPSTRLIIIKPCSLYFLNKVIIL</sequence>
<dbReference type="PANTHER" id="PTHR45756:SF1">
    <property type="entry name" value="PROTEIN KINASE DOMAIN CONTAINING PROTEIN"/>
    <property type="match status" value="1"/>
</dbReference>
<dbReference type="AlphaFoldDB" id="A0A397IE72"/>
<dbReference type="Gene3D" id="1.10.510.10">
    <property type="entry name" value="Transferase(Phosphotransferase) domain 1"/>
    <property type="match status" value="1"/>
</dbReference>
<proteinExistence type="predicted"/>
<dbReference type="Proteomes" id="UP000266861">
    <property type="component" value="Unassembled WGS sequence"/>
</dbReference>
<protein>
    <recommendedName>
        <fullName evidence="1">Protein kinase domain-containing protein</fullName>
    </recommendedName>
</protein>
<evidence type="ECO:0000313" key="3">
    <source>
        <dbReference type="Proteomes" id="UP000266861"/>
    </source>
</evidence>
<dbReference type="Pfam" id="PF07714">
    <property type="entry name" value="PK_Tyr_Ser-Thr"/>
    <property type="match status" value="1"/>
</dbReference>
<gene>
    <name evidence="2" type="ORF">Glove_227g127</name>
</gene>
<feature type="domain" description="Protein kinase" evidence="1">
    <location>
        <begin position="1"/>
        <end position="97"/>
    </location>
</feature>
<reference evidence="2 3" key="1">
    <citation type="submission" date="2018-08" db="EMBL/GenBank/DDBJ databases">
        <title>Genome and evolution of the arbuscular mycorrhizal fungus Diversispora epigaea (formerly Glomus versiforme) and its bacterial endosymbionts.</title>
        <authorList>
            <person name="Sun X."/>
            <person name="Fei Z."/>
            <person name="Harrison M."/>
        </authorList>
    </citation>
    <scope>NUCLEOTIDE SEQUENCE [LARGE SCALE GENOMIC DNA]</scope>
    <source>
        <strain evidence="2 3">IT104</strain>
    </source>
</reference>
<name>A0A397IE72_9GLOM</name>
<dbReference type="EMBL" id="PQFF01000210">
    <property type="protein sequence ID" value="RHZ74201.1"/>
    <property type="molecule type" value="Genomic_DNA"/>
</dbReference>
<comment type="caution">
    <text evidence="2">The sequence shown here is derived from an EMBL/GenBank/DDBJ whole genome shotgun (WGS) entry which is preliminary data.</text>
</comment>
<dbReference type="InterPro" id="IPR011009">
    <property type="entry name" value="Kinase-like_dom_sf"/>
</dbReference>
<dbReference type="STRING" id="1348612.A0A397IE72"/>
<evidence type="ECO:0000259" key="1">
    <source>
        <dbReference type="PROSITE" id="PS50011"/>
    </source>
</evidence>